<evidence type="ECO:0000256" key="1">
    <source>
        <dbReference type="SAM" id="SignalP"/>
    </source>
</evidence>
<protein>
    <recommendedName>
        <fullName evidence="3">Transmembrane protein</fullName>
    </recommendedName>
</protein>
<evidence type="ECO:0008006" key="3">
    <source>
        <dbReference type="Google" id="ProtNLM"/>
    </source>
</evidence>
<reference evidence="2" key="1">
    <citation type="submission" date="2021-01" db="EMBL/GenBank/DDBJ databases">
        <authorList>
            <person name="Corre E."/>
            <person name="Pelletier E."/>
            <person name="Niang G."/>
            <person name="Scheremetjew M."/>
            <person name="Finn R."/>
            <person name="Kale V."/>
            <person name="Holt S."/>
            <person name="Cochrane G."/>
            <person name="Meng A."/>
            <person name="Brown T."/>
            <person name="Cohen L."/>
        </authorList>
    </citation>
    <scope>NUCLEOTIDE SEQUENCE</scope>
    <source>
        <strain evidence="2">CCMP 410</strain>
    </source>
</reference>
<gene>
    <name evidence="2" type="ORF">GOCE00092_LOCUS14048</name>
</gene>
<feature type="signal peptide" evidence="1">
    <location>
        <begin position="1"/>
        <end position="15"/>
    </location>
</feature>
<feature type="chain" id="PRO_5031287100" description="Transmembrane protein" evidence="1">
    <location>
        <begin position="16"/>
        <end position="174"/>
    </location>
</feature>
<dbReference type="AlphaFoldDB" id="A0A7S1V257"/>
<sequence>MVIVLFTIIVMGGATEFVLDRVGIEMGVDEDDYMLDWHKHRGLKGTFHDFEMKYLYSCIMRELDKDDDISDDEGSLDDFGKYNSSSRMMESTRMSSSRYLLLDSPKPVEDAKHPYNEVQMLHQGSQLYVTNRCAEDNVPSYVAPEVCVQRDEPVDLQIPEFDPKPILSTPSEKT</sequence>
<dbReference type="EMBL" id="HBGK01027188">
    <property type="protein sequence ID" value="CAD9285176.1"/>
    <property type="molecule type" value="Transcribed_RNA"/>
</dbReference>
<proteinExistence type="predicted"/>
<accession>A0A7S1V257</accession>
<keyword evidence="1" id="KW-0732">Signal</keyword>
<name>A0A7S1V257_9STRA</name>
<organism evidence="2">
    <name type="scientific">Grammatophora oceanica</name>
    <dbReference type="NCBI Taxonomy" id="210454"/>
    <lineage>
        <taxon>Eukaryota</taxon>
        <taxon>Sar</taxon>
        <taxon>Stramenopiles</taxon>
        <taxon>Ochrophyta</taxon>
        <taxon>Bacillariophyta</taxon>
        <taxon>Fragilariophyceae</taxon>
        <taxon>Fragilariophycidae</taxon>
        <taxon>Rhabdonematales</taxon>
        <taxon>Grammatophoraceae</taxon>
        <taxon>Grammatophora</taxon>
    </lineage>
</organism>
<evidence type="ECO:0000313" key="2">
    <source>
        <dbReference type="EMBL" id="CAD9285176.1"/>
    </source>
</evidence>